<evidence type="ECO:0000313" key="12">
    <source>
        <dbReference type="Proteomes" id="UP001206925"/>
    </source>
</evidence>
<dbReference type="InterPro" id="IPR045134">
    <property type="entry name" value="UHRF1/2-like"/>
</dbReference>
<evidence type="ECO:0000256" key="2">
    <source>
        <dbReference type="ARBA" id="ARBA00022771"/>
    </source>
</evidence>
<dbReference type="InterPro" id="IPR003105">
    <property type="entry name" value="SRA_YDG"/>
</dbReference>
<evidence type="ECO:0000259" key="10">
    <source>
        <dbReference type="PROSITE" id="PS51015"/>
    </source>
</evidence>
<dbReference type="GO" id="GO:0061630">
    <property type="term" value="F:ubiquitin protein ligase activity"/>
    <property type="evidence" value="ECO:0007669"/>
    <property type="project" value="TreeGrafter"/>
</dbReference>
<dbReference type="InterPro" id="IPR018957">
    <property type="entry name" value="Znf_C3HC4_RING-type"/>
</dbReference>
<evidence type="ECO:0000256" key="3">
    <source>
        <dbReference type="ARBA" id="ARBA00022833"/>
    </source>
</evidence>
<gene>
    <name evidence="11" type="ORF">M8C21_014767</name>
</gene>
<dbReference type="GO" id="GO:0003677">
    <property type="term" value="F:DNA binding"/>
    <property type="evidence" value="ECO:0007669"/>
    <property type="project" value="UniProtKB-KW"/>
</dbReference>
<dbReference type="SMART" id="SM00466">
    <property type="entry name" value="SRA"/>
    <property type="match status" value="1"/>
</dbReference>
<dbReference type="Pfam" id="PF02182">
    <property type="entry name" value="SAD_SRA"/>
    <property type="match status" value="1"/>
</dbReference>
<evidence type="ECO:0000256" key="7">
    <source>
        <dbReference type="PROSITE-ProRule" id="PRU00358"/>
    </source>
</evidence>
<dbReference type="Proteomes" id="UP001206925">
    <property type="component" value="Unassembled WGS sequence"/>
</dbReference>
<dbReference type="EMBL" id="JAMZMK010005867">
    <property type="protein sequence ID" value="KAI7751623.1"/>
    <property type="molecule type" value="Genomic_DNA"/>
</dbReference>
<evidence type="ECO:0000256" key="5">
    <source>
        <dbReference type="ARBA" id="ARBA00023242"/>
    </source>
</evidence>
<dbReference type="PROSITE" id="PS51015">
    <property type="entry name" value="YDG"/>
    <property type="match status" value="1"/>
</dbReference>
<dbReference type="PANTHER" id="PTHR14140">
    <property type="entry name" value="E3 UBIQUITIN-PROTEIN LIGASE UHRF-RELATED"/>
    <property type="match status" value="1"/>
</dbReference>
<keyword evidence="5 7" id="KW-0539">Nucleus</keyword>
<evidence type="ECO:0000256" key="8">
    <source>
        <dbReference type="SAM" id="MobiDB-lite"/>
    </source>
</evidence>
<dbReference type="PANTHER" id="PTHR14140:SF44">
    <property type="entry name" value="RING-TYPE E3 UBIQUITIN TRANSFERASE"/>
    <property type="match status" value="1"/>
</dbReference>
<dbReference type="SMART" id="SM00184">
    <property type="entry name" value="RING"/>
    <property type="match status" value="1"/>
</dbReference>
<evidence type="ECO:0000256" key="6">
    <source>
        <dbReference type="PROSITE-ProRule" id="PRU00175"/>
    </source>
</evidence>
<dbReference type="AlphaFoldDB" id="A0AAD5D0F3"/>
<name>A0AAD5D0F3_AMBAR</name>
<comment type="subcellular location">
    <subcellularLocation>
        <location evidence="7">Nucleus</location>
    </subcellularLocation>
</comment>
<dbReference type="SUPFAM" id="SSF88697">
    <property type="entry name" value="PUA domain-like"/>
    <property type="match status" value="1"/>
</dbReference>
<dbReference type="GO" id="GO:0016567">
    <property type="term" value="P:protein ubiquitination"/>
    <property type="evidence" value="ECO:0007669"/>
    <property type="project" value="TreeGrafter"/>
</dbReference>
<dbReference type="PROSITE" id="PS50089">
    <property type="entry name" value="ZF_RING_2"/>
    <property type="match status" value="1"/>
</dbReference>
<dbReference type="GO" id="GO:0005634">
    <property type="term" value="C:nucleus"/>
    <property type="evidence" value="ECO:0007669"/>
    <property type="project" value="UniProtKB-SubCell"/>
</dbReference>
<keyword evidence="1" id="KW-0479">Metal-binding</keyword>
<feature type="domain" description="YDG" evidence="10">
    <location>
        <begin position="15"/>
        <end position="160"/>
    </location>
</feature>
<dbReference type="InterPro" id="IPR036987">
    <property type="entry name" value="SRA-YDG_sf"/>
</dbReference>
<evidence type="ECO:0000256" key="1">
    <source>
        <dbReference type="ARBA" id="ARBA00022723"/>
    </source>
</evidence>
<dbReference type="InterPro" id="IPR013083">
    <property type="entry name" value="Znf_RING/FYVE/PHD"/>
</dbReference>
<protein>
    <recommendedName>
        <fullName evidence="13">RING-type domain-containing protein</fullName>
    </recommendedName>
</protein>
<dbReference type="GO" id="GO:0008270">
    <property type="term" value="F:zinc ion binding"/>
    <property type="evidence" value="ECO:0007669"/>
    <property type="project" value="UniProtKB-KW"/>
</dbReference>
<reference evidence="11" key="1">
    <citation type="submission" date="2022-06" db="EMBL/GenBank/DDBJ databases">
        <title>Uncovering the hologenomic basis of an extraordinary plant invasion.</title>
        <authorList>
            <person name="Bieker V.C."/>
            <person name="Martin M.D."/>
            <person name="Gilbert T."/>
            <person name="Hodgins K."/>
            <person name="Battlay P."/>
            <person name="Petersen B."/>
            <person name="Wilson J."/>
        </authorList>
    </citation>
    <scope>NUCLEOTIDE SEQUENCE</scope>
    <source>
        <strain evidence="11">AA19_3_7</strain>
        <tissue evidence="11">Leaf</tissue>
    </source>
</reference>
<evidence type="ECO:0000313" key="11">
    <source>
        <dbReference type="EMBL" id="KAI7751623.1"/>
    </source>
</evidence>
<dbReference type="InterPro" id="IPR015947">
    <property type="entry name" value="PUA-like_sf"/>
</dbReference>
<keyword evidence="4" id="KW-0238">DNA-binding</keyword>
<comment type="caution">
    <text evidence="11">The sequence shown here is derived from an EMBL/GenBank/DDBJ whole genome shotgun (WGS) entry which is preliminary data.</text>
</comment>
<dbReference type="Gene3D" id="2.30.280.10">
    <property type="entry name" value="SRA-YDG"/>
    <property type="match status" value="1"/>
</dbReference>
<evidence type="ECO:0008006" key="13">
    <source>
        <dbReference type="Google" id="ProtNLM"/>
    </source>
</evidence>
<evidence type="ECO:0000256" key="4">
    <source>
        <dbReference type="ARBA" id="ARBA00023125"/>
    </source>
</evidence>
<feature type="region of interest" description="Disordered" evidence="8">
    <location>
        <begin position="223"/>
        <end position="248"/>
    </location>
</feature>
<proteinExistence type="predicted"/>
<accession>A0AAD5D0F3</accession>
<organism evidence="11 12">
    <name type="scientific">Ambrosia artemisiifolia</name>
    <name type="common">Common ragweed</name>
    <dbReference type="NCBI Taxonomy" id="4212"/>
    <lineage>
        <taxon>Eukaryota</taxon>
        <taxon>Viridiplantae</taxon>
        <taxon>Streptophyta</taxon>
        <taxon>Embryophyta</taxon>
        <taxon>Tracheophyta</taxon>
        <taxon>Spermatophyta</taxon>
        <taxon>Magnoliopsida</taxon>
        <taxon>eudicotyledons</taxon>
        <taxon>Gunneridae</taxon>
        <taxon>Pentapetalae</taxon>
        <taxon>asterids</taxon>
        <taxon>campanulids</taxon>
        <taxon>Asterales</taxon>
        <taxon>Asteraceae</taxon>
        <taxon>Asteroideae</taxon>
        <taxon>Heliantheae alliance</taxon>
        <taxon>Heliantheae</taxon>
        <taxon>Ambrosia</taxon>
    </lineage>
</organism>
<dbReference type="InterPro" id="IPR001841">
    <property type="entry name" value="Znf_RING"/>
</dbReference>
<feature type="compositionally biased region" description="Basic residues" evidence="8">
    <location>
        <begin position="232"/>
        <end position="242"/>
    </location>
</feature>
<dbReference type="GO" id="GO:0044027">
    <property type="term" value="P:negative regulation of gene expression via chromosomal CpG island methylation"/>
    <property type="evidence" value="ECO:0007669"/>
    <property type="project" value="TreeGrafter"/>
</dbReference>
<sequence length="248" mass="28669">MAAESDNRCLICEQFSQALVTITCGHNCCRECFKKRINKGHSTCAICCANLRLQNSSRPPMDERDKHRRDRKRCLLRVGLDRQCNEDHGDWFIYTGKYDSQNEALRAGCETGYPVLVTRFSGSRCGPKRGFRCDGLYKIMKCWMKSGIQGSAAWRYLFVRCDNEPANWTRSKYGDSPRPLPTIDELKDVVDVIESKGPSSWDYDEEKGCWLWKVQATQEQINPYDVKDNTKKRVAQPRMKRKLTSDDI</sequence>
<dbReference type="SUPFAM" id="SSF57850">
    <property type="entry name" value="RING/U-box"/>
    <property type="match status" value="1"/>
</dbReference>
<feature type="domain" description="RING-type" evidence="9">
    <location>
        <begin position="9"/>
        <end position="47"/>
    </location>
</feature>
<keyword evidence="3" id="KW-0862">Zinc</keyword>
<dbReference type="Gene3D" id="3.30.40.10">
    <property type="entry name" value="Zinc/RING finger domain, C3HC4 (zinc finger)"/>
    <property type="match status" value="1"/>
</dbReference>
<keyword evidence="2 6" id="KW-0863">Zinc-finger</keyword>
<dbReference type="Pfam" id="PF00097">
    <property type="entry name" value="zf-C3HC4"/>
    <property type="match status" value="1"/>
</dbReference>
<keyword evidence="12" id="KW-1185">Reference proteome</keyword>
<evidence type="ECO:0000259" key="9">
    <source>
        <dbReference type="PROSITE" id="PS50089"/>
    </source>
</evidence>